<evidence type="ECO:0000256" key="13">
    <source>
        <dbReference type="PROSITE-ProRule" id="PRU01122"/>
    </source>
</evidence>
<dbReference type="SUPFAM" id="SSF52540">
    <property type="entry name" value="P-loop containing nucleoside triphosphate hydrolases"/>
    <property type="match status" value="1"/>
</dbReference>
<keyword evidence="3 9" id="KW-0645">Protease</keyword>
<dbReference type="InterPro" id="IPR015947">
    <property type="entry name" value="PUA-like_sf"/>
</dbReference>
<accession>A0A1E3AC01</accession>
<dbReference type="Gene3D" id="1.20.58.1480">
    <property type="match status" value="1"/>
</dbReference>
<dbReference type="NCBIfam" id="TIGR00763">
    <property type="entry name" value="lon"/>
    <property type="match status" value="1"/>
</dbReference>
<dbReference type="AlphaFoldDB" id="A0A1E3AC01"/>
<dbReference type="PRINTS" id="PR00830">
    <property type="entry name" value="ENDOLAPTASE"/>
</dbReference>
<dbReference type="InterPro" id="IPR008268">
    <property type="entry name" value="Peptidase_S16_AS"/>
</dbReference>
<evidence type="ECO:0000256" key="12">
    <source>
        <dbReference type="PIRSR" id="PIRSR001174-2"/>
    </source>
</evidence>
<evidence type="ECO:0000256" key="8">
    <source>
        <dbReference type="ARBA" id="ARBA00023016"/>
    </source>
</evidence>
<dbReference type="GO" id="GO:0004252">
    <property type="term" value="F:serine-type endopeptidase activity"/>
    <property type="evidence" value="ECO:0007669"/>
    <property type="project" value="UniProtKB-UniRule"/>
</dbReference>
<evidence type="ECO:0000313" key="18">
    <source>
        <dbReference type="Proteomes" id="UP000094067"/>
    </source>
</evidence>
<dbReference type="SMART" id="SM00382">
    <property type="entry name" value="AAA"/>
    <property type="match status" value="1"/>
</dbReference>
<dbReference type="PROSITE" id="PS51787">
    <property type="entry name" value="LON_N"/>
    <property type="match status" value="1"/>
</dbReference>
<dbReference type="InterPro" id="IPR004815">
    <property type="entry name" value="Lon_bac/euk-typ"/>
</dbReference>
<reference evidence="17 18" key="1">
    <citation type="submission" date="2016-07" db="EMBL/GenBank/DDBJ databases">
        <title>Characterization of isolates of Eisenbergiella tayi derived from blood cultures, using whole genome sequencing.</title>
        <authorList>
            <person name="Burdz T."/>
            <person name="Wiebe D."/>
            <person name="Huynh C."/>
            <person name="Bernard K."/>
        </authorList>
    </citation>
    <scope>NUCLEOTIDE SEQUENCE [LARGE SCALE GENOMIC DNA]</scope>
    <source>
        <strain evidence="17 18">NML 110608</strain>
    </source>
</reference>
<comment type="function">
    <text evidence="9">ATP-dependent serine protease that mediates the selective degradation of mutant and abnormal proteins as well as certain short-lived regulatory proteins. Required for cellular homeostasis and for survival from DNA damage and developmental changes induced by stress. Degrades polypeptides processively to yield small peptide fragments that are 5 to 10 amino acids long. Binds to DNA in a double-stranded, site-specific manner.</text>
</comment>
<dbReference type="GO" id="GO:0016887">
    <property type="term" value="F:ATP hydrolysis activity"/>
    <property type="evidence" value="ECO:0007669"/>
    <property type="project" value="UniProtKB-UniRule"/>
</dbReference>
<keyword evidence="5 9" id="KW-0378">Hydrolase</keyword>
<dbReference type="PANTHER" id="PTHR10046">
    <property type="entry name" value="ATP DEPENDENT LON PROTEASE FAMILY MEMBER"/>
    <property type="match status" value="1"/>
</dbReference>
<dbReference type="InterPro" id="IPR046336">
    <property type="entry name" value="Lon_prtase_N_sf"/>
</dbReference>
<organism evidence="17 18">
    <name type="scientific">Eisenbergiella tayi</name>
    <dbReference type="NCBI Taxonomy" id="1432052"/>
    <lineage>
        <taxon>Bacteria</taxon>
        <taxon>Bacillati</taxon>
        <taxon>Bacillota</taxon>
        <taxon>Clostridia</taxon>
        <taxon>Lachnospirales</taxon>
        <taxon>Lachnospiraceae</taxon>
        <taxon>Eisenbergiella</taxon>
    </lineage>
</organism>
<dbReference type="Pfam" id="PF02190">
    <property type="entry name" value="LON_substr_bdg"/>
    <property type="match status" value="1"/>
</dbReference>
<evidence type="ECO:0000256" key="7">
    <source>
        <dbReference type="ARBA" id="ARBA00022840"/>
    </source>
</evidence>
<keyword evidence="7 9" id="KW-0067">ATP-binding</keyword>
<dbReference type="InterPro" id="IPR054594">
    <property type="entry name" value="Lon_lid"/>
</dbReference>
<dbReference type="SUPFAM" id="SSF88697">
    <property type="entry name" value="PUA domain-like"/>
    <property type="match status" value="1"/>
</dbReference>
<keyword evidence="2 9" id="KW-0963">Cytoplasm</keyword>
<dbReference type="Gene3D" id="3.30.230.10">
    <property type="match status" value="1"/>
</dbReference>
<dbReference type="EMBL" id="MCGH01000002">
    <property type="protein sequence ID" value="ODM06313.1"/>
    <property type="molecule type" value="Genomic_DNA"/>
</dbReference>
<comment type="caution">
    <text evidence="17">The sequence shown here is derived from an EMBL/GenBank/DDBJ whole genome shotgun (WGS) entry which is preliminary data.</text>
</comment>
<dbReference type="Gene3D" id="1.20.5.5270">
    <property type="match status" value="1"/>
</dbReference>
<dbReference type="PATRIC" id="fig|1432052.4.peg.2464"/>
<dbReference type="Gene3D" id="3.40.50.300">
    <property type="entry name" value="P-loop containing nucleotide triphosphate hydrolases"/>
    <property type="match status" value="1"/>
</dbReference>
<dbReference type="FunFam" id="3.40.50.300:FF:000382">
    <property type="entry name" value="Lon protease homolog 2, peroxisomal"/>
    <property type="match status" value="1"/>
</dbReference>
<dbReference type="InterPro" id="IPR027065">
    <property type="entry name" value="Lon_Prtase"/>
</dbReference>
<dbReference type="PROSITE" id="PS01046">
    <property type="entry name" value="LON_SER"/>
    <property type="match status" value="1"/>
</dbReference>
<evidence type="ECO:0000256" key="3">
    <source>
        <dbReference type="ARBA" id="ARBA00022670"/>
    </source>
</evidence>
<dbReference type="GO" id="GO:0005524">
    <property type="term" value="F:ATP binding"/>
    <property type="evidence" value="ECO:0007669"/>
    <property type="project" value="UniProtKB-UniRule"/>
</dbReference>
<comment type="catalytic activity">
    <reaction evidence="9 10 13">
        <text>Hydrolysis of proteins in presence of ATP.</text>
        <dbReference type="EC" id="3.4.21.53"/>
    </reaction>
</comment>
<evidence type="ECO:0000256" key="11">
    <source>
        <dbReference type="PIRSR" id="PIRSR001174-1"/>
    </source>
</evidence>
<dbReference type="GO" id="GO:0004176">
    <property type="term" value="F:ATP-dependent peptidase activity"/>
    <property type="evidence" value="ECO:0007669"/>
    <property type="project" value="UniProtKB-UniRule"/>
</dbReference>
<evidence type="ECO:0000256" key="5">
    <source>
        <dbReference type="ARBA" id="ARBA00022801"/>
    </source>
</evidence>
<dbReference type="InterPro" id="IPR020568">
    <property type="entry name" value="Ribosomal_Su5_D2-typ_SF"/>
</dbReference>
<feature type="domain" description="Lon N-terminal" evidence="16">
    <location>
        <begin position="35"/>
        <end position="241"/>
    </location>
</feature>
<feature type="binding site" evidence="9 12">
    <location>
        <begin position="392"/>
        <end position="399"/>
    </location>
    <ligand>
        <name>ATP</name>
        <dbReference type="ChEBI" id="CHEBI:30616"/>
    </ligand>
</feature>
<dbReference type="PROSITE" id="PS51786">
    <property type="entry name" value="LON_PROTEOLYTIC"/>
    <property type="match status" value="1"/>
</dbReference>
<dbReference type="Pfam" id="PF22667">
    <property type="entry name" value="Lon_lid"/>
    <property type="match status" value="1"/>
</dbReference>
<dbReference type="HAMAP" id="MF_01973">
    <property type="entry name" value="lon_bact"/>
    <property type="match status" value="1"/>
</dbReference>
<dbReference type="InterPro" id="IPR027417">
    <property type="entry name" value="P-loop_NTPase"/>
</dbReference>
<proteinExistence type="evidence at transcript level"/>
<dbReference type="GO" id="GO:0005737">
    <property type="term" value="C:cytoplasm"/>
    <property type="evidence" value="ECO:0007669"/>
    <property type="project" value="UniProtKB-SubCell"/>
</dbReference>
<dbReference type="Gene3D" id="1.10.8.60">
    <property type="match status" value="1"/>
</dbReference>
<dbReference type="InterPro" id="IPR003593">
    <property type="entry name" value="AAA+_ATPase"/>
</dbReference>
<comment type="subcellular location">
    <subcellularLocation>
        <location evidence="1 9 10">Cytoplasm</location>
    </subcellularLocation>
</comment>
<feature type="active site" evidence="9 11">
    <location>
        <position position="758"/>
    </location>
</feature>
<dbReference type="SUPFAM" id="SSF54211">
    <property type="entry name" value="Ribosomal protein S5 domain 2-like"/>
    <property type="match status" value="1"/>
</dbReference>
<keyword evidence="6 9" id="KW-0720">Serine protease</keyword>
<dbReference type="Pfam" id="PF05362">
    <property type="entry name" value="Lon_C"/>
    <property type="match status" value="1"/>
</dbReference>
<dbReference type="CDD" id="cd19500">
    <property type="entry name" value="RecA-like_Lon"/>
    <property type="match status" value="1"/>
</dbReference>
<gene>
    <name evidence="17" type="primary">lon1</name>
    <name evidence="9" type="synonym">lon</name>
    <name evidence="17" type="ORF">BEI61_02203</name>
</gene>
<evidence type="ECO:0000256" key="6">
    <source>
        <dbReference type="ARBA" id="ARBA00022825"/>
    </source>
</evidence>
<dbReference type="Proteomes" id="UP000094067">
    <property type="component" value="Unassembled WGS sequence"/>
</dbReference>
<comment type="subunit">
    <text evidence="9 10">Homohexamer. Organized in a ring with a central cavity.</text>
</comment>
<dbReference type="RefSeq" id="WP_081331157.1">
    <property type="nucleotide sequence ID" value="NZ_BAABXS010000003.1"/>
</dbReference>
<dbReference type="Gene3D" id="2.30.130.40">
    <property type="entry name" value="LON domain-like"/>
    <property type="match status" value="1"/>
</dbReference>
<dbReference type="GO" id="GO:0043565">
    <property type="term" value="F:sequence-specific DNA binding"/>
    <property type="evidence" value="ECO:0007669"/>
    <property type="project" value="UniProtKB-UniRule"/>
</dbReference>
<evidence type="ECO:0000256" key="14">
    <source>
        <dbReference type="RuleBase" id="RU000591"/>
    </source>
</evidence>
<dbReference type="InterPro" id="IPR003959">
    <property type="entry name" value="ATPase_AAA_core"/>
</dbReference>
<dbReference type="GO" id="GO:0006515">
    <property type="term" value="P:protein quality control for misfolded or incompletely synthesized proteins"/>
    <property type="evidence" value="ECO:0007669"/>
    <property type="project" value="UniProtKB-UniRule"/>
</dbReference>
<dbReference type="PIRSF" id="PIRSF001174">
    <property type="entry name" value="Lon_proteas"/>
    <property type="match status" value="1"/>
</dbReference>
<keyword evidence="4 9" id="KW-0547">Nucleotide-binding</keyword>
<feature type="active site" evidence="9 11">
    <location>
        <position position="715"/>
    </location>
</feature>
<dbReference type="Pfam" id="PF00004">
    <property type="entry name" value="AAA"/>
    <property type="match status" value="1"/>
</dbReference>
<dbReference type="SMART" id="SM00464">
    <property type="entry name" value="LON"/>
    <property type="match status" value="1"/>
</dbReference>
<dbReference type="GO" id="GO:0034605">
    <property type="term" value="P:cellular response to heat"/>
    <property type="evidence" value="ECO:0007669"/>
    <property type="project" value="UniProtKB-UniRule"/>
</dbReference>
<comment type="similarity">
    <text evidence="9 10 13 14">Belongs to the peptidase S16 family.</text>
</comment>
<evidence type="ECO:0000256" key="4">
    <source>
        <dbReference type="ARBA" id="ARBA00022741"/>
    </source>
</evidence>
<evidence type="ECO:0000256" key="1">
    <source>
        <dbReference type="ARBA" id="ARBA00004496"/>
    </source>
</evidence>
<evidence type="ECO:0000256" key="2">
    <source>
        <dbReference type="ARBA" id="ARBA00022490"/>
    </source>
</evidence>
<evidence type="ECO:0000256" key="9">
    <source>
        <dbReference type="HAMAP-Rule" id="MF_01973"/>
    </source>
</evidence>
<keyword evidence="8 9" id="KW-0346">Stress response</keyword>
<feature type="domain" description="Lon proteolytic" evidence="15">
    <location>
        <begin position="628"/>
        <end position="809"/>
    </location>
</feature>
<dbReference type="EC" id="3.4.21.53" evidence="9 10"/>
<evidence type="ECO:0000259" key="16">
    <source>
        <dbReference type="PROSITE" id="PS51787"/>
    </source>
</evidence>
<dbReference type="InterPro" id="IPR008269">
    <property type="entry name" value="Lon_proteolytic"/>
</dbReference>
<comment type="induction">
    <text evidence="9">By heat shock.</text>
</comment>
<dbReference type="InterPro" id="IPR014721">
    <property type="entry name" value="Ribsml_uS5_D2-typ_fold_subgr"/>
</dbReference>
<dbReference type="InterPro" id="IPR003111">
    <property type="entry name" value="Lon_prtase_N"/>
</dbReference>
<evidence type="ECO:0000259" key="15">
    <source>
        <dbReference type="PROSITE" id="PS51786"/>
    </source>
</evidence>
<protein>
    <recommendedName>
        <fullName evidence="9 10">Lon protease</fullName>
        <ecNumber evidence="9 10">3.4.21.53</ecNumber>
    </recommendedName>
    <alternativeName>
        <fullName evidence="9">ATP-dependent protease La</fullName>
    </alternativeName>
</protein>
<evidence type="ECO:0000313" key="17">
    <source>
        <dbReference type="EMBL" id="ODM06313.1"/>
    </source>
</evidence>
<dbReference type="InterPro" id="IPR027543">
    <property type="entry name" value="Lon_bac"/>
</dbReference>
<name>A0A1E3AC01_9FIRM</name>
<sequence>MEEKTKAENMNLDNIITDIISAEEQEDSSARVLQVPAVALRGMTVLPGLVIHFDLSRAKSILAVEQAMMSDQRIFLVAQKDIENDDPNYEEVYHMGCLAQIKQVTKLPENVVRVLVEGIDRARLNGFLNKEERYLVSEIEVIKSPLHLNEGRHGRSMEGADIEEEAMIRNLRELFLEFCSFFPRIGKTMLKHFEGTFSLGVLMDELIESMPVTFDKKQEVLEAVDLNTRYQVLAKILYEEIEVAKIRTELSEQVKARMEKNQKEYMLREQMNYIREELGEDNVMSDAEQFQQELNKLKAGKEVKEKIQKEINRFKSLGQGSAESSVERGYLETLLELPWDKTSRDNTDIKRAEKILERDHYGLEQVKERILEFLAVRSLTKQGDSPIICLVGPPGTGKTSIARSVAEALNKKYVRICLGGVRDEAEIRGHRRTYVGAMPGRIVTGLKQAGVKNPLMLLDEIDKVSSDYKGDTSSALLEVLDSEQNNHFRDHYVEIPVDLSEVLFIATANSTAEIPRPLLDRMETIEVTSYTANEKFHIAKEHLIGKQLKKNGLEDNRLTISDGALKEIIISYTSEAGVRELERKIGEICRKAARQLLEQKKKSVHVTGRNLEQYLGKRRIARDKANEKDDVGIVRGLAWTSVGGVTMQVEVNMMPGKGETRLTGQLGDVMKESAMTGVSYIRSVSEKYHLPENTFTEYDFHIHIPEGAVPKDGPSAGITMATAILSAITKTPVKADVAMTGEITLRGRVLAIGGLKEKLLAAKTAGMKTVLVPKENEKDVEEISREIKNGLDIILVESMEEVIKHAFVSQ</sequence>
<evidence type="ECO:0000256" key="10">
    <source>
        <dbReference type="PIRNR" id="PIRNR001174"/>
    </source>
</evidence>